<proteinExistence type="predicted"/>
<organism evidence="3 4">
    <name type="scientific">Dendrothele bispora (strain CBS 962.96)</name>
    <dbReference type="NCBI Taxonomy" id="1314807"/>
    <lineage>
        <taxon>Eukaryota</taxon>
        <taxon>Fungi</taxon>
        <taxon>Dikarya</taxon>
        <taxon>Basidiomycota</taxon>
        <taxon>Agaricomycotina</taxon>
        <taxon>Agaricomycetes</taxon>
        <taxon>Agaricomycetidae</taxon>
        <taxon>Agaricales</taxon>
        <taxon>Agaricales incertae sedis</taxon>
        <taxon>Dendrothele</taxon>
    </lineage>
</organism>
<evidence type="ECO:0000313" key="4">
    <source>
        <dbReference type="Proteomes" id="UP000297245"/>
    </source>
</evidence>
<name>A0A4S8L3Q0_DENBC</name>
<feature type="compositionally biased region" description="Basic and acidic residues" evidence="1">
    <location>
        <begin position="85"/>
        <end position="98"/>
    </location>
</feature>
<feature type="region of interest" description="Disordered" evidence="1">
    <location>
        <begin position="59"/>
        <end position="98"/>
    </location>
</feature>
<reference evidence="3 4" key="1">
    <citation type="journal article" date="2019" name="Nat. Ecol. Evol.">
        <title>Megaphylogeny resolves global patterns of mushroom evolution.</title>
        <authorList>
            <person name="Varga T."/>
            <person name="Krizsan K."/>
            <person name="Foldi C."/>
            <person name="Dima B."/>
            <person name="Sanchez-Garcia M."/>
            <person name="Sanchez-Ramirez S."/>
            <person name="Szollosi G.J."/>
            <person name="Szarkandi J.G."/>
            <person name="Papp V."/>
            <person name="Albert L."/>
            <person name="Andreopoulos W."/>
            <person name="Angelini C."/>
            <person name="Antonin V."/>
            <person name="Barry K.W."/>
            <person name="Bougher N.L."/>
            <person name="Buchanan P."/>
            <person name="Buyck B."/>
            <person name="Bense V."/>
            <person name="Catcheside P."/>
            <person name="Chovatia M."/>
            <person name="Cooper J."/>
            <person name="Damon W."/>
            <person name="Desjardin D."/>
            <person name="Finy P."/>
            <person name="Geml J."/>
            <person name="Haridas S."/>
            <person name="Hughes K."/>
            <person name="Justo A."/>
            <person name="Karasinski D."/>
            <person name="Kautmanova I."/>
            <person name="Kiss B."/>
            <person name="Kocsube S."/>
            <person name="Kotiranta H."/>
            <person name="LaButti K.M."/>
            <person name="Lechner B.E."/>
            <person name="Liimatainen K."/>
            <person name="Lipzen A."/>
            <person name="Lukacs Z."/>
            <person name="Mihaltcheva S."/>
            <person name="Morgado L.N."/>
            <person name="Niskanen T."/>
            <person name="Noordeloos M.E."/>
            <person name="Ohm R.A."/>
            <person name="Ortiz-Santana B."/>
            <person name="Ovrebo C."/>
            <person name="Racz N."/>
            <person name="Riley R."/>
            <person name="Savchenko A."/>
            <person name="Shiryaev A."/>
            <person name="Soop K."/>
            <person name="Spirin V."/>
            <person name="Szebenyi C."/>
            <person name="Tomsovsky M."/>
            <person name="Tulloss R.E."/>
            <person name="Uehling J."/>
            <person name="Grigoriev I.V."/>
            <person name="Vagvolgyi C."/>
            <person name="Papp T."/>
            <person name="Martin F.M."/>
            <person name="Miettinen O."/>
            <person name="Hibbett D.S."/>
            <person name="Nagy L.G."/>
        </authorList>
    </citation>
    <scope>NUCLEOTIDE SEQUENCE [LARGE SCALE GENOMIC DNA]</scope>
    <source>
        <strain evidence="3 4">CBS 962.96</strain>
    </source>
</reference>
<protein>
    <submittedName>
        <fullName evidence="3">Uncharacterized protein</fullName>
    </submittedName>
</protein>
<dbReference type="AlphaFoldDB" id="A0A4S8L3Q0"/>
<keyword evidence="2" id="KW-0812">Transmembrane</keyword>
<evidence type="ECO:0000256" key="1">
    <source>
        <dbReference type="SAM" id="MobiDB-lite"/>
    </source>
</evidence>
<keyword evidence="2" id="KW-1133">Transmembrane helix</keyword>
<keyword evidence="2" id="KW-0472">Membrane</keyword>
<gene>
    <name evidence="3" type="ORF">K435DRAFT_871632</name>
</gene>
<dbReference type="EMBL" id="ML179686">
    <property type="protein sequence ID" value="THU83109.1"/>
    <property type="molecule type" value="Genomic_DNA"/>
</dbReference>
<keyword evidence="4" id="KW-1185">Reference proteome</keyword>
<accession>A0A4S8L3Q0</accession>
<evidence type="ECO:0000313" key="3">
    <source>
        <dbReference type="EMBL" id="THU83109.1"/>
    </source>
</evidence>
<feature type="transmembrane region" description="Helical" evidence="2">
    <location>
        <begin position="36"/>
        <end position="55"/>
    </location>
</feature>
<sequence length="98" mass="10207">MTRPVINIRGLGTVAEGGAEIAKQSSDSDFPDPLKTALIVLGVLIIVLGVVATIAKKRGNASQLSDAENATKTDSEDQSPGNTAHETKPQSEPEIKPT</sequence>
<evidence type="ECO:0000256" key="2">
    <source>
        <dbReference type="SAM" id="Phobius"/>
    </source>
</evidence>
<dbReference type="Proteomes" id="UP000297245">
    <property type="component" value="Unassembled WGS sequence"/>
</dbReference>